<dbReference type="SUPFAM" id="SSF53901">
    <property type="entry name" value="Thiolase-like"/>
    <property type="match status" value="5"/>
</dbReference>
<evidence type="ECO:0000256" key="8">
    <source>
        <dbReference type="PROSITE-ProRule" id="PRU01363"/>
    </source>
</evidence>
<feature type="domain" description="PKS/mFAS DH" evidence="12">
    <location>
        <begin position="2429"/>
        <end position="2696"/>
    </location>
</feature>
<dbReference type="Gene3D" id="3.10.129.110">
    <property type="entry name" value="Polyketide synthase dehydratase"/>
    <property type="match status" value="2"/>
</dbReference>
<dbReference type="Gene3D" id="3.40.47.10">
    <property type="match status" value="5"/>
</dbReference>
<feature type="domain" description="Ketosynthase family 3 (KS3)" evidence="11">
    <location>
        <begin position="4167"/>
        <end position="4593"/>
    </location>
</feature>
<name>A0ABT3IKA1_9BACT</name>
<dbReference type="InterPro" id="IPR054514">
    <property type="entry name" value="RhiE-like_linker"/>
</dbReference>
<feature type="domain" description="Carrier" evidence="9">
    <location>
        <begin position="3931"/>
        <end position="4011"/>
    </location>
</feature>
<dbReference type="PROSITE" id="PS00606">
    <property type="entry name" value="KS3_1"/>
    <property type="match status" value="3"/>
</dbReference>
<dbReference type="InterPro" id="IPR000182">
    <property type="entry name" value="GNAT_dom"/>
</dbReference>
<dbReference type="InterPro" id="IPR020806">
    <property type="entry name" value="PKS_PP-bd"/>
</dbReference>
<feature type="domain" description="Ketosynthase family 3 (KS3)" evidence="11">
    <location>
        <begin position="5587"/>
        <end position="6018"/>
    </location>
</feature>
<dbReference type="SMART" id="SM00822">
    <property type="entry name" value="PKS_KR"/>
    <property type="match status" value="2"/>
</dbReference>
<dbReference type="Gene3D" id="1.10.1200.10">
    <property type="entry name" value="ACP-like"/>
    <property type="match status" value="8"/>
</dbReference>
<dbReference type="Pfam" id="PF14765">
    <property type="entry name" value="PS-DH"/>
    <property type="match status" value="2"/>
</dbReference>
<reference evidence="13 14" key="1">
    <citation type="submission" date="2022-10" db="EMBL/GenBank/DDBJ databases">
        <title>Chitinophaga nivalis PC15 sp. nov., isolated from Pyeongchang county, South Korea.</title>
        <authorList>
            <person name="Trinh H.N."/>
        </authorList>
    </citation>
    <scope>NUCLEOTIDE SEQUENCE [LARGE SCALE GENOMIC DNA]</scope>
    <source>
        <strain evidence="13 14">PC14</strain>
    </source>
</reference>
<dbReference type="SMART" id="SM00826">
    <property type="entry name" value="PKS_DH"/>
    <property type="match status" value="2"/>
</dbReference>
<dbReference type="Pfam" id="PF23589">
    <property type="entry name" value="WHD_AprA"/>
    <property type="match status" value="1"/>
</dbReference>
<protein>
    <submittedName>
        <fullName evidence="13">SDR family NAD(P)-dependent oxidoreductase</fullName>
    </submittedName>
</protein>
<dbReference type="Pfam" id="PF00109">
    <property type="entry name" value="ketoacyl-synt"/>
    <property type="match status" value="5"/>
</dbReference>
<dbReference type="Gene3D" id="1.10.1240.100">
    <property type="match status" value="5"/>
</dbReference>
<dbReference type="PROSITE" id="PS00012">
    <property type="entry name" value="PHOSPHOPANTETHEINE"/>
    <property type="match status" value="5"/>
</dbReference>
<dbReference type="Pfam" id="PF00550">
    <property type="entry name" value="PP-binding"/>
    <property type="match status" value="8"/>
</dbReference>
<feature type="domain" description="Carrier" evidence="9">
    <location>
        <begin position="684"/>
        <end position="759"/>
    </location>
</feature>
<keyword evidence="5" id="KW-0597">Phosphoprotein</keyword>
<dbReference type="PROSITE" id="PS50075">
    <property type="entry name" value="CARRIER"/>
    <property type="match status" value="8"/>
</dbReference>
<dbReference type="InterPro" id="IPR018201">
    <property type="entry name" value="Ketoacyl_synth_AS"/>
</dbReference>
<dbReference type="InterPro" id="IPR049551">
    <property type="entry name" value="PKS_DH_C"/>
</dbReference>
<feature type="domain" description="Ketosynthase family 3 (KS3)" evidence="11">
    <location>
        <begin position="1824"/>
        <end position="2250"/>
    </location>
</feature>
<dbReference type="SUPFAM" id="SSF51735">
    <property type="entry name" value="NAD(P)-binding Rossmann-fold domains"/>
    <property type="match status" value="3"/>
</dbReference>
<dbReference type="CDD" id="cd00833">
    <property type="entry name" value="PKS"/>
    <property type="match status" value="5"/>
</dbReference>
<dbReference type="SMART" id="SM01294">
    <property type="entry name" value="PKS_PP_betabranch"/>
    <property type="match status" value="5"/>
</dbReference>
<dbReference type="InterPro" id="IPR014030">
    <property type="entry name" value="Ketoacyl_synth_N"/>
</dbReference>
<feature type="region of interest" description="N-terminal hotdog fold" evidence="8">
    <location>
        <begin position="2429"/>
        <end position="2546"/>
    </location>
</feature>
<feature type="active site" description="Proton donor; for dehydratase activity" evidence="8">
    <location>
        <position position="4956"/>
    </location>
</feature>
<dbReference type="Pfam" id="PF02801">
    <property type="entry name" value="Ketoacyl-synt_C"/>
    <property type="match status" value="5"/>
</dbReference>
<dbReference type="SUPFAM" id="SSF55729">
    <property type="entry name" value="Acyl-CoA N-acyltransferases (Nat)"/>
    <property type="match status" value="1"/>
</dbReference>
<evidence type="ECO:0000313" key="13">
    <source>
        <dbReference type="EMBL" id="MCW3484396.1"/>
    </source>
</evidence>
<dbReference type="PANTHER" id="PTHR43775">
    <property type="entry name" value="FATTY ACID SYNTHASE"/>
    <property type="match status" value="1"/>
</dbReference>
<evidence type="ECO:0000259" key="9">
    <source>
        <dbReference type="PROSITE" id="PS50075"/>
    </source>
</evidence>
<evidence type="ECO:0000256" key="3">
    <source>
        <dbReference type="ARBA" id="ARBA00022450"/>
    </source>
</evidence>
<dbReference type="InterPro" id="IPR014031">
    <property type="entry name" value="Ketoacyl_synth_C"/>
</dbReference>
<feature type="active site" description="Proton acceptor; for dehydratase activity" evidence="8">
    <location>
        <position position="4798"/>
    </location>
</feature>
<dbReference type="InterPro" id="IPR050091">
    <property type="entry name" value="PKS_NRPS_Biosynth_Enz"/>
</dbReference>
<comment type="pathway">
    <text evidence="2">Antibiotic biosynthesis.</text>
</comment>
<feature type="region of interest" description="N-terminal hotdog fold" evidence="8">
    <location>
        <begin position="4769"/>
        <end position="4886"/>
    </location>
</feature>
<dbReference type="PROSITE" id="PS52019">
    <property type="entry name" value="PKS_MFAS_DH"/>
    <property type="match status" value="2"/>
</dbReference>
<evidence type="ECO:0000259" key="12">
    <source>
        <dbReference type="PROSITE" id="PS52019"/>
    </source>
</evidence>
<dbReference type="InterPro" id="IPR056395">
    <property type="entry name" value="WH_AprA"/>
</dbReference>
<dbReference type="PROSITE" id="PS51186">
    <property type="entry name" value="GNAT"/>
    <property type="match status" value="1"/>
</dbReference>
<feature type="domain" description="Carrier" evidence="9">
    <location>
        <begin position="5474"/>
        <end position="5547"/>
    </location>
</feature>
<feature type="domain" description="PKS/mFAS DH" evidence="12">
    <location>
        <begin position="4769"/>
        <end position="5040"/>
    </location>
</feature>
<dbReference type="SMART" id="SM00823">
    <property type="entry name" value="PKS_PP"/>
    <property type="match status" value="8"/>
</dbReference>
<dbReference type="InterPro" id="IPR042104">
    <property type="entry name" value="PKS_dehydratase_sf"/>
</dbReference>
<dbReference type="InterPro" id="IPR006162">
    <property type="entry name" value="Ppantetheine_attach_site"/>
</dbReference>
<feature type="domain" description="Carrier" evidence="9">
    <location>
        <begin position="1590"/>
        <end position="1666"/>
    </location>
</feature>
<sequence>MVKLLNAWSKGYIVVPILLSMRAAGIWDLLINEGLLFDEWRKQAGYNASQLHAVIHMLQSEGWLRKENNGKYHLKESVSGQQIPAAIISLIREDTISLQAADDKATTFLEMLKAAQAHWFMKDHSLRTMLDGLLLMPVILHLGLHLRDMDKIFDGRIFHRNIQKELTSFLLLRKWITKEKDTCLLTDTGKAFIEQATAVAPIIAAARLTNMADFRSEQYQETAVTCISKLFAQSSQDRRPRYIAEIGCGDGSFLKRLHEAIIAVGEKTGQPEMDPLIMIGVEPDVINISAARSNLEEVPHLLVQGERNDPDKVAAYLAANDIDTSEVLYVQLFPYHPIHHPVFTCAAEQSLLPHNEWQPESCDVFTPGISSADEIRQQLKVWAAMENKHGLILLERHCQTPEEIYLSLEQATTNNSELLPVFDTTSPAAAASLMMYAANAGLFLIKPAEKFPPQQPVTQVTLGHYQQRDYQVRYALHSDLPVLMQLENACWPPDICLPESEIKRRLEVYPEGQLVLEENGAVLGVIYSQRIQDEADLYTTTVDTVGALHDPAGKIVQLLSINIFPACQSRGLGDELLEFMHQRTALMKGVEKVCAITRSRDFKGSTDAEYAAYIRQVDEYGFYVDPIVRFHQVHGAALKQVVTGYRAGDKENLTNGILVTYDVLNRVPFSGTGPHLEAEITQRVSRQEVLDSISNYVAGMLTAASVEEDQPLMEMGLDSGDLMGLTLFLKNAYRLDVPTSFFFEYNTIHAVVNKLTADMDVMTEVPSHPVLRETDIPIQPISTAIPAPETMQQHLPDSGTTNDIAIIGMAFRVPGAHTKAALWDMLITGRSAITATPDDRWQWPQWVDLDGDHKGINQGGYLTDIDKFDAAFFRISAREAALMDPQQRLLLELTWELLEEAGYKPATQKGTKTGVYIGASGSDYDLLLNEKQGRELLTGTGTSLAILANRLSYFYDFEGPSLLIDTACASSLVAIDEAVSAIRAGKCTQAVVGGIHLMCHPSRSLSYYQSNMLSKDGRCKTFDESANGYVRAEGAVVLLLKPLSQAIADKDHVHGVIKGTAVNHGGQSGGLTVPNPEKQSKLLEDAYSRAGVDVRTVSYIEAHGTGTSLGDPIEIAGLITAFKHLQAATAASATQAITGNSEPWCGLGSVKSNMGHLEAAAGMAGILKVLLAMAHQQLPPTIHFHTLNPKIDLDGSPFYIQAAVKPWEPFFADVPLRAGVSSFGIGGANAHIVLEAFEQPAPVIHNTAVDNTPHIFVLSAKNKERLKHYAESIIDHIHKTPGITISGLCYTLQTVREEMEERLAFVCTDLQVLKDKLTDYITERPAADRYTGNIKTDKVLAAEPAAVNKWWEKRDLEKIAQYWCYGLAVDWQLFYTTDKPQKISLPGYPFARKRYWFDTILPQAATPVNNQPLPVVLDLPEIRPAIRADEKVALSDLSTVNLSARPGSREKYTGAEITTTGANQQQPLTEKSTGQQVLPQLQQLLKQILYLDREVVEEDVFQELGLDSILGVELIKQVNELFGLKIAAVKLYDYPTVKRMAGYIHEQLQAAVPVQDKKVQLPGVGYTVVPERTSEHKVVLEKQPYANESVGSKTILQELKVLLKNTLYLDDDMNEASTFQELGLDSILGVELIKNINEQFRLTLSATKLYDHPTLHALAAYIITQQSGAPVQEMAASSRSVSAAPLTVGTEPVVVRHTPVNQGGKELEEKVATQLKILLKHTLYLEEEMNETQTFQELGLDSILGVELIKNINEYFGLQLAATKLYHYPGLKELTAYIVTQLPVAAVPVVPVSPLPEVQPAAPAPMQRKQEVPAAVDNNITGHTEKIAIVGMSGRYPQAADLRAYWDNIAAGRDCVTTIEKDRWDVDAYYKAGGEKTGDVYSRWLGALEDIDKFDPLFFNISPSEAELMDPQHRILLEECWKSLEDAGYRRSQLDGIKCGTYVGIMSNEYAARIRQPGLQPNQAQSLTGNAHSIFAARIAYVLNLKGPAIAIDTACSSSLVAIHLACQALLQKETDLALAGGVSLYLDVEAYQQMCAAGMLSKEGKCKTFDNSADGFVPGEGAGVVVLKRLSDAVRDGDDIKGVILGTGINQDGKTNGITAPSISAQADLLKDIYTKYAIHPETISYVEAHGTGTKLGDPVEVEALTSAFNAFTKQRGYCGIGSVKSNLGHTSAAAGVAGLEKILLQFKHKKLAPSIHYREENEHLQLSASPFYVVTSLQDWEPAPHTRRRAALSSFGFSGTNAHLVVEEYTAAPATRATGLPVLMVLSARNTDRLKAQAQALKDFLLAENNVLLEDIAYTLQVGREAMEERLAFPATDIATVISRLADYLSGKENDLFIGNTRKDTPGILLTGEAGRAYITSAVQHHELPSLAQLWIKGVDIYWEVLYETTRPRKISLPTYAFARERYWIPAMPASAVVPVLTGDQLHPLLHRNNSTLKGQTFTSIYTGKEWFLADYKIGGEKVLPGAAQLELARAAGVYAAEAPVTRLTDITWLAPLRVNDVPTTVHIDLFTSEDAIAFEIYTLAGSTVQVYSQGQLHTTPLPVPVVQSPDAIRQRLPHVKEGAACYDQFKTAGLNYGTAFRGITKIYHSETEALSQITVAPAAGYGLIPGVLDSALQICMGWGTEKDVATLSLPYSMGEVMIYHDLPAVVWCYVRQQGEATPTYDIDLLGEEGVVLVRIKELILLPATDMTREETPVAASLYTYNWEESLPAIPAPEPTAVRHHIVLAGGAAGLADALQAALDVPVTALPTQDATEYFIQVLEIAQAKLKEKTDTHILIVCSNADYAEESFVSGLLQTAALERPGISGKVIGVDQLSLHHLTSLTAVLEAELYTTDTQVRYVAGKRMIKQQQAIPDLTSTPDGVAVKAGGVYLITGGAGGLGKVFATHLSRTAGTKLILTGRSELTATQAAFVATLPEAVYHRCDVSNKAAVAALITLIKTRYHRLDGIIHSAGVLRDSLIINKQAAGIKAVLAAKIQGTKNLDECTKEEPLDFMIFFSSVAGVLGNVGQADYAAANAFQDSYAFYRNEKRAKNERQGKTLSINWPLWQEGGMQIDTVNEQYLEKQWGLQSLPTTAGLQAFDALLGGVSGQATVMYGKVQPAASVQVTPAAARQQEVLPVAVEAGLSEKVTHKILEVAAALLKLQPHAIAVNNKLGSYGFDSISFTRYANELNNYYDLNLVPTVFYNHPTIADLTAFLINDHRDQVVNRHAVTSSQQVAPIAVADRKQRRVERIATRLLRSPQKLQVPDHTAQAAAPIAIVGISGRFPGAENLEAFWENIKTNKDLIVEVPADRWDWREYDGDPQKDKSKTRAKWGGFIKDADKFDPLFFNISPKEAALMDPQQRITLEAVYHALEDAGINAEELSGSDTGVFIGTYFNDYAAIIRQQKAGHEAQTATGLSHAILANRISYLFNLHGPSEPVDTACSSSLVAIHKGVAHIRQGACNIVIAGGVSLDLIPDTLLPLSQAGMLSETGRCMTFDQKANGYVRGEGVGIVILKSLQQAELDGDHIYGVILGTAENHGGRANTLTSPNPQAQKELLLKAYRSAQVHPESVSYIETHGTGTAIGDPIETEGLKLAFQALYEEHNIVSATAHCGIGSVKANIGHLEAAAGIAGVIKMLYALKYQTLPGNPHLEQPNTYLKLEGSPFYLQKDTQEWQTVNGQPRITGISSFGFGGANAHLIIKEYLPKPVPVYTSTVPAIVVLSAKNTDRLRVQVEQLKGYLDTHPDAHLYDVAYTLQTGREPMEERVAFLAADKTALHEQLHHYLSGKKQDYFTGNVRTDQSDFLLQSGAGKAYIKHALENKEPASLAQLWVKGVSMDWQLLYEGNKPQKISLPGYPFERKRYWVENKASHITSSFVKEEVTVSVTAVAQAVPVKTVAVENSRPVAEKISLSNAWDATALVKPALENDPVRLMNTPVEVPVNSPADIKTTAKEVGATLTDILRNTLYLEGDIDATKSFQELGLDSILGVEFIKSINEQFRIGMGVTRLYDYPNLDTLTNYIITQLPTGPAPVVAPLIVSEQPVVAPVVVSAEIIKPRQIPNKKELEAAVLAQLKKILSDTLYLENEIDESRPLQELGLDSILGVELIKHINEHFTLQLSVTKLYDYPLLRELAAYVTSVLPVSEEAAPLPVNTLLPPAAPAPVVALPEAAPVIANTGAGDIEKIAIIGMSGRYPKAANLQAYWDNIAAGMDCVTTIEKDRWDVAAYYTPGGEKTGDVYAKWLGALEDIDKFDPLFFNISPAEAELMDPQHRIFLEESWKSLEDAGYRRSQLDGINCGTYVGISSNEYAARMRQPGLQPNQAQSMTGNAHSIFAARIAYVLNLKGPAIAIDTACSGSLVAIHLACQALRHKETDMALAGGVSLYLDVECYQQMCAAGMLSKEGKCKTFDNSADGFVPGEGAGVVVLKRLSDAIRDGDDIKGVILGSGINQDGKTNGITAPSVSAQTKLLKDIYTQYHINPETISYVEAHGTGTKLGDPIEVEALTNAFGAFTSKKGYCGIGSVKSNLGHTSAAAGVAGLEKILLQFKHGKLAPGIHYRQENEHLQLAASPFYVVTALQHWETNVHPRRRAALSSFGFSGTNAHLVVEEYVSAGKTASAGLPVLIVLSARNTARLKAQVQALKDYLLTAQHITPEEVAYTLQTGREPMEERLAFQANDMATIINHLADYLAGKDSNVFIGHTRKDKPGNSLTEEVAEAALNTLLRNGELNTLAQLWVKGAEIPWEGLYAAGKPGKISLPTYPFARERYWIDAVPAGGVVTLHQLHPLLHANESDLTAQKYTSVFTGNETFLADHQVQSAKVFPGVAYLELAREGGTRSLHQKVTRLQDVTWPAALQLKDTATKVYTGFYVAGEDTRFRVYTGAGEQEQVHSEGRLSTTLLSAPVNQDLTAIRNRMTNEKDGVACYEIFTTLGLQYGPGFQGINKLYYNETAALSRITLPVAAGYQLSPGVLDSALQTIIGLQLHQGAAALSLPYSAGEVAIYQDLPATVWSYVRKRSDHPESVVTSYDIDILGDAGEVLVRITDFVTLPIGLQEKADSRMGLYTYSWEDALPVVLPKETTYSQHQILLAGGSAELAVQLQAALEVPVIALQAADAAAYFIEVWEKVKAILQTKSNTHLIVVGSHTGYVQYGCVAGLLQTATLEYPGISGKVISVDELSQDAITDLTTILAAELYTTDTQVRYEAGKRAVKRAKTASLTDDGAGIKAGGVYLITGGAGGVGKIFATHLSQTAGTKLILTGRSELTAANAAFVASLPDAIYHPCDVSNKAEVTALIAMIKTRYQQLDGIIHSAGVVRDSLIGNKQLDNIQAVLAAKIAGTYNLDECTKGENLDFLVFCSSVSAVIGNAGQADYAAGNAYQDHYAAYRQELQLKGERQGKTLSINWPLWEEGGMQVDPARITFMEKQWGLLPMPSADGMAAFTTLLRSGLSQGIVLYGQAHRLPELLQGVMDPVATVPVIAPMKATTQSGLKPAAIRFLQTVLSAELKIPADQLEPAVALEHYGIDSMLITRLTNRLDASFDRIPRTLFFEYQTLDALADYFVAAHPARLQALTGLDKVLPDVIPHQRQRFTTLPVRQAAPAVPLPEDIAIIGLSGRYPGAKNIAAFWEVLKAGQDCITEIPAERWPIAGFYDAEKRSAGKSYSKWGGFIADVDKFDPLFFNISPRDAELMDPQERLFLETVWETIEDAGYTRTGISDTASGKSALGDKVGVYVGVMYEEYQLLGTAEKRNGQPLIPGSSPGSIANRVSYCFNFHGPSMAVDTMCSSSLTAIHLACESIRNGHCEQAIAGGVNISIHPNKYLSLSQGRFVSASGRCESFGAGGEGYVPGEGVGAVLLKRLSEAIADGDQIYGVIKGTAINHGGKTNGYAVPNPKAQAAVIKAAMNRAGVQAADFSYIEAHGTGTSLGDPIEIAGLNQAFATTQQQYCSIGSVKSNIGHCESAAGISGLTKVLLQLKHQQLVPSLHAATLNPNIDFAGSPFKVQQQLEAWTTTDNKPRIAGISSFGAGGSNAHLIVAEYQPATTTTYTSSAPAIIVLSARDTDRLREQVTNLKDYLEQHPDSNLYEVAYMLQTGREPMEERLVILAQDKATVIAGLTDYQQGKTDRLLTANIKKVKLDFAPEGGAGQAYINHAMAHREYAALARLWVKGVNIGWHQLYDRQLPRKISLPTYPFARERYWIPEPEAPRSLNGNGKLHPLLHFQETHPLSPVTQA</sequence>
<comment type="caution">
    <text evidence="13">The sequence shown here is derived from an EMBL/GenBank/DDBJ whole genome shotgun (WGS) entry which is preliminary data.</text>
</comment>
<dbReference type="SUPFAM" id="SSF47336">
    <property type="entry name" value="ACP-like"/>
    <property type="match status" value="8"/>
</dbReference>
<dbReference type="Gene3D" id="3.40.630.30">
    <property type="match status" value="1"/>
</dbReference>
<accession>A0ABT3IKA1</accession>
<feature type="domain" description="Carrier" evidence="9">
    <location>
        <begin position="3128"/>
        <end position="3205"/>
    </location>
</feature>
<evidence type="ECO:0000256" key="1">
    <source>
        <dbReference type="ARBA" id="ARBA00004496"/>
    </source>
</evidence>
<dbReference type="Gene3D" id="3.40.50.720">
    <property type="entry name" value="NAD(P)-binding Rossmann-like Domain"/>
    <property type="match status" value="2"/>
</dbReference>
<dbReference type="Pfam" id="PF08659">
    <property type="entry name" value="KR"/>
    <property type="match status" value="2"/>
</dbReference>
<gene>
    <name evidence="13" type="ORF">OL497_10855</name>
</gene>
<feature type="domain" description="N-acetyltransferase" evidence="10">
    <location>
        <begin position="470"/>
        <end position="643"/>
    </location>
</feature>
<dbReference type="InterPro" id="IPR020841">
    <property type="entry name" value="PKS_Beta-ketoAc_synthase_dom"/>
</dbReference>
<feature type="domain" description="Ketosynthase family 3 (KS3)" evidence="11">
    <location>
        <begin position="3258"/>
        <end position="3689"/>
    </location>
</feature>
<feature type="region of interest" description="C-terminal hotdog fold" evidence="8">
    <location>
        <begin position="2560"/>
        <end position="2696"/>
    </location>
</feature>
<keyword evidence="14" id="KW-1185">Reference proteome</keyword>
<dbReference type="CDD" id="cd08953">
    <property type="entry name" value="KR_2_SDR_x"/>
    <property type="match status" value="2"/>
</dbReference>
<dbReference type="SMART" id="SM00825">
    <property type="entry name" value="PKS_KS"/>
    <property type="match status" value="5"/>
</dbReference>
<proteinExistence type="predicted"/>
<evidence type="ECO:0000256" key="4">
    <source>
        <dbReference type="ARBA" id="ARBA00022490"/>
    </source>
</evidence>
<dbReference type="Proteomes" id="UP001207742">
    <property type="component" value="Unassembled WGS sequence"/>
</dbReference>
<dbReference type="Pfam" id="PF22336">
    <property type="entry name" value="RhiE-like_linker"/>
    <property type="match status" value="5"/>
</dbReference>
<keyword evidence="7" id="KW-0677">Repeat</keyword>
<dbReference type="InterPro" id="IPR036736">
    <property type="entry name" value="ACP-like_sf"/>
</dbReference>
<dbReference type="InterPro" id="IPR056393">
    <property type="entry name" value="AprA-like_MT2"/>
</dbReference>
<evidence type="ECO:0000259" key="10">
    <source>
        <dbReference type="PROSITE" id="PS51186"/>
    </source>
</evidence>
<evidence type="ECO:0000256" key="2">
    <source>
        <dbReference type="ARBA" id="ARBA00004792"/>
    </source>
</evidence>
<dbReference type="Pfam" id="PF23525">
    <property type="entry name" value="Methyltransf_36"/>
    <property type="match status" value="1"/>
</dbReference>
<feature type="region of interest" description="C-terminal hotdog fold" evidence="8">
    <location>
        <begin position="4900"/>
        <end position="5040"/>
    </location>
</feature>
<organism evidence="13 14">
    <name type="scientific">Chitinophaga nivalis</name>
    <dbReference type="NCBI Taxonomy" id="2991709"/>
    <lineage>
        <taxon>Bacteria</taxon>
        <taxon>Pseudomonadati</taxon>
        <taxon>Bacteroidota</taxon>
        <taxon>Chitinophagia</taxon>
        <taxon>Chitinophagales</taxon>
        <taxon>Chitinophagaceae</taxon>
        <taxon>Chitinophaga</taxon>
    </lineage>
</organism>
<comment type="caution">
    <text evidence="8">Lacks conserved residue(s) required for the propagation of feature annotation.</text>
</comment>
<dbReference type="InterPro" id="IPR049900">
    <property type="entry name" value="PKS_mFAS_DH"/>
</dbReference>
<comment type="subcellular location">
    <subcellularLocation>
        <location evidence="1">Cytoplasm</location>
    </subcellularLocation>
</comment>
<dbReference type="InterPro" id="IPR020807">
    <property type="entry name" value="PKS_DH"/>
</dbReference>
<dbReference type="PANTHER" id="PTHR43775:SF37">
    <property type="entry name" value="SI:DKEY-61P9.11"/>
    <property type="match status" value="1"/>
</dbReference>
<keyword evidence="3" id="KW-0596">Phosphopantetheine</keyword>
<dbReference type="InterPro" id="IPR036291">
    <property type="entry name" value="NAD(P)-bd_dom_sf"/>
</dbReference>
<evidence type="ECO:0000259" key="11">
    <source>
        <dbReference type="PROSITE" id="PS52004"/>
    </source>
</evidence>
<evidence type="ECO:0000313" key="14">
    <source>
        <dbReference type="Proteomes" id="UP001207742"/>
    </source>
</evidence>
<dbReference type="InterPro" id="IPR016181">
    <property type="entry name" value="Acyl_CoA_acyltransferase"/>
</dbReference>
<dbReference type="InterPro" id="IPR057326">
    <property type="entry name" value="KR_dom"/>
</dbReference>
<feature type="domain" description="Ketosynthase family 3 (KS3)" evidence="11">
    <location>
        <begin position="801"/>
        <end position="1236"/>
    </location>
</feature>
<keyword evidence="4" id="KW-0963">Cytoplasm</keyword>
<dbReference type="Pfam" id="PF21089">
    <property type="entry name" value="PKS_DH_N"/>
    <property type="match status" value="2"/>
</dbReference>
<feature type="domain" description="Carrier" evidence="9">
    <location>
        <begin position="4050"/>
        <end position="4126"/>
    </location>
</feature>
<keyword evidence="6" id="KW-0808">Transferase</keyword>
<dbReference type="InterPro" id="IPR009081">
    <property type="entry name" value="PP-bd_ACP"/>
</dbReference>
<feature type="domain" description="Carrier" evidence="9">
    <location>
        <begin position="1705"/>
        <end position="1782"/>
    </location>
</feature>
<feature type="domain" description="Carrier" evidence="9">
    <location>
        <begin position="1472"/>
        <end position="1548"/>
    </location>
</feature>
<dbReference type="InterPro" id="IPR049552">
    <property type="entry name" value="PKS_DH_N"/>
</dbReference>
<dbReference type="RefSeq" id="WP_264729983.1">
    <property type="nucleotide sequence ID" value="NZ_JAPDNR010000001.1"/>
</dbReference>
<evidence type="ECO:0000256" key="5">
    <source>
        <dbReference type="ARBA" id="ARBA00022553"/>
    </source>
</evidence>
<dbReference type="InterPro" id="IPR016039">
    <property type="entry name" value="Thiolase-like"/>
</dbReference>
<dbReference type="PROSITE" id="PS52004">
    <property type="entry name" value="KS3_2"/>
    <property type="match status" value="5"/>
</dbReference>
<evidence type="ECO:0000256" key="7">
    <source>
        <dbReference type="ARBA" id="ARBA00022737"/>
    </source>
</evidence>
<evidence type="ECO:0000256" key="6">
    <source>
        <dbReference type="ARBA" id="ARBA00022679"/>
    </source>
</evidence>
<dbReference type="InterPro" id="IPR013968">
    <property type="entry name" value="PKS_KR"/>
</dbReference>
<dbReference type="EMBL" id="JAPDNS010000001">
    <property type="protein sequence ID" value="MCW3484396.1"/>
    <property type="molecule type" value="Genomic_DNA"/>
</dbReference>